<sequence>MDDLWQALEAELPAARELRRELHRHPELSGSESATRDRVLAALGQSAVPVAGTGAAVRVGDGAGPSIAVRAELDALPIDERTGVEWASESPGVMHACGHDVHLAALVAVARAVERAGDGLPPLLALFQPREERYPSGARDMVGQGVLDDCAAVIGVHLHPGLEPGVVACSAGTVNASADEFTITVTGHPGHAGYPHLAQDPVVAIASIVVTLQTAVSRNVDPMTPAVLGVSSLHAGDAANAIPGTATARGTIRAYDATARDLLHHRLTTIARSVADSLGCTAHVDIVRGEPVLTNDAALAAAVTTLLGTQGFDTSADLRSMGADDFSYFAEQVPSVMLFVGATGNDMLHSPAFLPDDSDLTRVATTMLTTYLAAAQTTGAQLVISATP</sequence>
<evidence type="ECO:0000313" key="5">
    <source>
        <dbReference type="Proteomes" id="UP000295388"/>
    </source>
</evidence>
<dbReference type="InterPro" id="IPR036264">
    <property type="entry name" value="Bact_exopeptidase_dim_dom"/>
</dbReference>
<dbReference type="GO" id="GO:0050118">
    <property type="term" value="F:N-acetyldiaminopimelate deacetylase activity"/>
    <property type="evidence" value="ECO:0007669"/>
    <property type="project" value="UniProtKB-ARBA"/>
</dbReference>
<organism evidence="4 5">
    <name type="scientific">Kribbella caucasensis</name>
    <dbReference type="NCBI Taxonomy" id="2512215"/>
    <lineage>
        <taxon>Bacteria</taxon>
        <taxon>Bacillati</taxon>
        <taxon>Actinomycetota</taxon>
        <taxon>Actinomycetes</taxon>
        <taxon>Propionibacteriales</taxon>
        <taxon>Kribbellaceae</taxon>
        <taxon>Kribbella</taxon>
    </lineage>
</organism>
<dbReference type="Gene3D" id="3.40.630.10">
    <property type="entry name" value="Zn peptidases"/>
    <property type="match status" value="1"/>
</dbReference>
<evidence type="ECO:0000313" key="4">
    <source>
        <dbReference type="EMBL" id="TDO27814.1"/>
    </source>
</evidence>
<dbReference type="Proteomes" id="UP000295388">
    <property type="component" value="Unassembled WGS sequence"/>
</dbReference>
<dbReference type="NCBIfam" id="TIGR01891">
    <property type="entry name" value="amidohydrolases"/>
    <property type="match status" value="1"/>
</dbReference>
<feature type="binding site" evidence="2">
    <location>
        <position position="157"/>
    </location>
    <ligand>
        <name>Mn(2+)</name>
        <dbReference type="ChEBI" id="CHEBI:29035"/>
        <label>2</label>
    </ligand>
</feature>
<name>A0A4R6IYB0_9ACTN</name>
<dbReference type="AlphaFoldDB" id="A0A4R6IYB0"/>
<dbReference type="SUPFAM" id="SSF55031">
    <property type="entry name" value="Bacterial exopeptidase dimerisation domain"/>
    <property type="match status" value="1"/>
</dbReference>
<gene>
    <name evidence="4" type="ORF">EV643_1528</name>
</gene>
<dbReference type="PANTHER" id="PTHR11014">
    <property type="entry name" value="PEPTIDASE M20 FAMILY MEMBER"/>
    <property type="match status" value="1"/>
</dbReference>
<dbReference type="PIRSF" id="PIRSF005962">
    <property type="entry name" value="Pept_M20D_amidohydro"/>
    <property type="match status" value="1"/>
</dbReference>
<feature type="binding site" evidence="2">
    <location>
        <position position="99"/>
    </location>
    <ligand>
        <name>Mn(2+)</name>
        <dbReference type="ChEBI" id="CHEBI:29035"/>
        <label>2</label>
    </ligand>
</feature>
<dbReference type="CDD" id="cd03886">
    <property type="entry name" value="M20_Acy1"/>
    <property type="match status" value="1"/>
</dbReference>
<keyword evidence="5" id="KW-1185">Reference proteome</keyword>
<keyword evidence="2" id="KW-0464">Manganese</keyword>
<dbReference type="Pfam" id="PF01546">
    <property type="entry name" value="Peptidase_M20"/>
    <property type="match status" value="1"/>
</dbReference>
<dbReference type="InterPro" id="IPR011650">
    <property type="entry name" value="Peptidase_M20_dimer"/>
</dbReference>
<feature type="binding site" evidence="2">
    <location>
        <position position="349"/>
    </location>
    <ligand>
        <name>Mn(2+)</name>
        <dbReference type="ChEBI" id="CHEBI:29035"/>
        <label>2</label>
    </ligand>
</feature>
<dbReference type="GO" id="GO:0046872">
    <property type="term" value="F:metal ion binding"/>
    <property type="evidence" value="ECO:0007669"/>
    <property type="project" value="UniProtKB-KW"/>
</dbReference>
<dbReference type="InterPro" id="IPR017439">
    <property type="entry name" value="Amidohydrolase"/>
</dbReference>
<evidence type="ECO:0000259" key="3">
    <source>
        <dbReference type="Pfam" id="PF07687"/>
    </source>
</evidence>
<comment type="cofactor">
    <cofactor evidence="2">
        <name>Mn(2+)</name>
        <dbReference type="ChEBI" id="CHEBI:29035"/>
    </cofactor>
    <text evidence="2">The Mn(2+) ion enhances activity.</text>
</comment>
<keyword evidence="1 4" id="KW-0378">Hydrolase</keyword>
<dbReference type="Gene3D" id="3.30.70.360">
    <property type="match status" value="1"/>
</dbReference>
<dbReference type="PANTHER" id="PTHR11014:SF63">
    <property type="entry name" value="METALLOPEPTIDASE, PUTATIVE (AFU_ORTHOLOGUE AFUA_6G09600)-RELATED"/>
    <property type="match status" value="1"/>
</dbReference>
<evidence type="ECO:0000256" key="1">
    <source>
        <dbReference type="ARBA" id="ARBA00022801"/>
    </source>
</evidence>
<protein>
    <submittedName>
        <fullName evidence="4">Amidohydrolase</fullName>
    </submittedName>
</protein>
<dbReference type="InterPro" id="IPR002933">
    <property type="entry name" value="Peptidase_M20"/>
</dbReference>
<comment type="caution">
    <text evidence="4">The sequence shown here is derived from an EMBL/GenBank/DDBJ whole genome shotgun (WGS) entry which is preliminary data.</text>
</comment>
<proteinExistence type="predicted"/>
<dbReference type="GO" id="GO:0019877">
    <property type="term" value="P:diaminopimelate biosynthetic process"/>
    <property type="evidence" value="ECO:0007669"/>
    <property type="project" value="UniProtKB-ARBA"/>
</dbReference>
<feature type="binding site" evidence="2">
    <location>
        <position position="132"/>
    </location>
    <ligand>
        <name>Mn(2+)</name>
        <dbReference type="ChEBI" id="CHEBI:29035"/>
        <label>2</label>
    </ligand>
</feature>
<dbReference type="Pfam" id="PF07687">
    <property type="entry name" value="M20_dimer"/>
    <property type="match status" value="1"/>
</dbReference>
<accession>A0A4R6IYB0</accession>
<dbReference type="EMBL" id="SNWQ01000052">
    <property type="protein sequence ID" value="TDO27814.1"/>
    <property type="molecule type" value="Genomic_DNA"/>
</dbReference>
<reference evidence="4 5" key="1">
    <citation type="submission" date="2019-03" db="EMBL/GenBank/DDBJ databases">
        <title>Genomic Encyclopedia of Type Strains, Phase III (KMG-III): the genomes of soil and plant-associated and newly described type strains.</title>
        <authorList>
            <person name="Whitman W."/>
        </authorList>
    </citation>
    <scope>NUCLEOTIDE SEQUENCE [LARGE SCALE GENOMIC DNA]</scope>
    <source>
        <strain evidence="4 5">VKM Ac-2527</strain>
    </source>
</reference>
<feature type="binding site" evidence="2">
    <location>
        <position position="97"/>
    </location>
    <ligand>
        <name>Mn(2+)</name>
        <dbReference type="ChEBI" id="CHEBI:29035"/>
        <label>2</label>
    </ligand>
</feature>
<evidence type="ECO:0000256" key="2">
    <source>
        <dbReference type="PIRSR" id="PIRSR005962-1"/>
    </source>
</evidence>
<dbReference type="SUPFAM" id="SSF53187">
    <property type="entry name" value="Zn-dependent exopeptidases"/>
    <property type="match status" value="1"/>
</dbReference>
<dbReference type="RefSeq" id="WP_133805999.1">
    <property type="nucleotide sequence ID" value="NZ_SNWQ01000052.1"/>
</dbReference>
<keyword evidence="2" id="KW-0479">Metal-binding</keyword>
<feature type="domain" description="Peptidase M20 dimerisation" evidence="3">
    <location>
        <begin position="180"/>
        <end position="274"/>
    </location>
</feature>
<dbReference type="FunFam" id="3.30.70.360:FF:000001">
    <property type="entry name" value="N-acetyldiaminopimelate deacetylase"/>
    <property type="match status" value="1"/>
</dbReference>
<dbReference type="OrthoDB" id="9777385at2"/>